<feature type="transmembrane region" description="Helical" evidence="4">
    <location>
        <begin position="24"/>
        <end position="44"/>
    </location>
</feature>
<keyword evidence="4" id="KW-1133">Transmembrane helix</keyword>
<dbReference type="STRING" id="398843.A3K89_06035"/>
<dbReference type="PANTHER" id="PTHR37042:SF4">
    <property type="entry name" value="OUTER MEMBRANE PROTEIN RV1973"/>
    <property type="match status" value="1"/>
</dbReference>
<evidence type="ECO:0000313" key="6">
    <source>
        <dbReference type="Proteomes" id="UP000198327"/>
    </source>
</evidence>
<dbReference type="EMBL" id="FZOW01000019">
    <property type="protein sequence ID" value="SNT43304.1"/>
    <property type="molecule type" value="Genomic_DNA"/>
</dbReference>
<evidence type="ECO:0000256" key="3">
    <source>
        <dbReference type="SAM" id="MobiDB-lite"/>
    </source>
</evidence>
<feature type="region of interest" description="Disordered" evidence="3">
    <location>
        <begin position="182"/>
        <end position="235"/>
    </location>
</feature>
<name>A0A239MMH3_9NOCA</name>
<organism evidence="5 6">
    <name type="scientific">Rhodococcoides kyotonense</name>
    <dbReference type="NCBI Taxonomy" id="398843"/>
    <lineage>
        <taxon>Bacteria</taxon>
        <taxon>Bacillati</taxon>
        <taxon>Actinomycetota</taxon>
        <taxon>Actinomycetes</taxon>
        <taxon>Mycobacteriales</taxon>
        <taxon>Nocardiaceae</taxon>
        <taxon>Rhodococcoides</taxon>
    </lineage>
</organism>
<comment type="subcellular location">
    <subcellularLocation>
        <location evidence="1">Membrane</location>
    </subcellularLocation>
</comment>
<evidence type="ECO:0000256" key="4">
    <source>
        <dbReference type="SAM" id="Phobius"/>
    </source>
</evidence>
<feature type="compositionally biased region" description="Low complexity" evidence="3">
    <location>
        <begin position="207"/>
        <end position="221"/>
    </location>
</feature>
<accession>A0A239MMH3</accession>
<reference evidence="6" key="1">
    <citation type="submission" date="2017-06" db="EMBL/GenBank/DDBJ databases">
        <authorList>
            <person name="Varghese N."/>
            <person name="Submissions S."/>
        </authorList>
    </citation>
    <scope>NUCLEOTIDE SEQUENCE [LARGE SCALE GENOMIC DNA]</scope>
    <source>
        <strain evidence="6">JCM 23211</strain>
    </source>
</reference>
<dbReference type="PANTHER" id="PTHR37042">
    <property type="entry name" value="OUTER MEMBRANE PROTEIN RV1973"/>
    <property type="match status" value="1"/>
</dbReference>
<evidence type="ECO:0000256" key="2">
    <source>
        <dbReference type="ARBA" id="ARBA00023136"/>
    </source>
</evidence>
<dbReference type="RefSeq" id="WP_089251235.1">
    <property type="nucleotide sequence ID" value="NZ_FZOW01000019.1"/>
</dbReference>
<feature type="region of interest" description="Disordered" evidence="3">
    <location>
        <begin position="1"/>
        <end position="20"/>
    </location>
</feature>
<gene>
    <name evidence="5" type="ORF">SAMN05421642_11937</name>
</gene>
<feature type="compositionally biased region" description="Polar residues" evidence="3">
    <location>
        <begin position="1"/>
        <end position="11"/>
    </location>
</feature>
<sequence>MTSNTEAQEPTSDAPGPKNSARPVLIGVSVVAVVALVAAVWFGIGWKNALSEKSVADTRESALTGAQQVAINLNTVDAANIDQSFEDMKSSITGDTMLNDLDATRSQIDDTVRTSGAKSSAELMHSTLTELSADEGTATALVVIAGTTTWPDRPEQKVKLTMRLFMEDVDGTWKANKVDPIGSRIALDPSGGEADANALPLDPNGAPAPAEPADPNATPPASEEQAPVPDATGGE</sequence>
<keyword evidence="2 4" id="KW-0472">Membrane</keyword>
<keyword evidence="4" id="KW-0812">Transmembrane</keyword>
<dbReference type="GO" id="GO:0016020">
    <property type="term" value="C:membrane"/>
    <property type="evidence" value="ECO:0007669"/>
    <property type="project" value="UniProtKB-SubCell"/>
</dbReference>
<protein>
    <submittedName>
        <fullName evidence="5">Mce-associated membrane protein</fullName>
    </submittedName>
</protein>
<keyword evidence="6" id="KW-1185">Reference proteome</keyword>
<dbReference type="AlphaFoldDB" id="A0A239MMH3"/>
<proteinExistence type="predicted"/>
<dbReference type="Proteomes" id="UP000198327">
    <property type="component" value="Unassembled WGS sequence"/>
</dbReference>
<evidence type="ECO:0000256" key="1">
    <source>
        <dbReference type="ARBA" id="ARBA00004370"/>
    </source>
</evidence>
<dbReference type="OrthoDB" id="4555712at2"/>
<evidence type="ECO:0000313" key="5">
    <source>
        <dbReference type="EMBL" id="SNT43304.1"/>
    </source>
</evidence>